<evidence type="ECO:0000313" key="2">
    <source>
        <dbReference type="EMBL" id="KAK1903116.1"/>
    </source>
</evidence>
<name>A0AAD9CL67_DISEL</name>
<dbReference type="AlphaFoldDB" id="A0AAD9CL67"/>
<evidence type="ECO:0000313" key="3">
    <source>
        <dbReference type="Proteomes" id="UP001228049"/>
    </source>
</evidence>
<sequence length="267" mass="29139">AGCVALVMLYRGILSLEKDSFIAEIKLSRDLTSTFRNAFILHLQKLSDSPSLRTETMLSAFLPPALARCLTSFIPDPWGGVKAATSPWEPGQHPPPHTHTAPNDSDQYQYFFSGLPERLGDITTGVLAASQQRQEKESKDCSLLPLVHDIIKCADIRHNTSQLSTTPATGLTPVTDSSTEITHGQEHTGSHGVCIGLQLKGVSVFGKVQKAWIVSQPAAPDSRRMLEVQSPPFSGICYFLRLTSSPTITFTLLSSVLMDLLSEDIHQ</sequence>
<proteinExistence type="predicted"/>
<feature type="non-terminal residue" evidence="2">
    <location>
        <position position="1"/>
    </location>
</feature>
<dbReference type="EMBL" id="JASDAP010000005">
    <property type="protein sequence ID" value="KAK1903116.1"/>
    <property type="molecule type" value="Genomic_DNA"/>
</dbReference>
<dbReference type="Proteomes" id="UP001228049">
    <property type="component" value="Unassembled WGS sequence"/>
</dbReference>
<gene>
    <name evidence="2" type="ORF">KUDE01_006075</name>
</gene>
<organism evidence="2 3">
    <name type="scientific">Dissostichus eleginoides</name>
    <name type="common">Patagonian toothfish</name>
    <name type="synonym">Dissostichus amissus</name>
    <dbReference type="NCBI Taxonomy" id="100907"/>
    <lineage>
        <taxon>Eukaryota</taxon>
        <taxon>Metazoa</taxon>
        <taxon>Chordata</taxon>
        <taxon>Craniata</taxon>
        <taxon>Vertebrata</taxon>
        <taxon>Euteleostomi</taxon>
        <taxon>Actinopterygii</taxon>
        <taxon>Neopterygii</taxon>
        <taxon>Teleostei</taxon>
        <taxon>Neoteleostei</taxon>
        <taxon>Acanthomorphata</taxon>
        <taxon>Eupercaria</taxon>
        <taxon>Perciformes</taxon>
        <taxon>Notothenioidei</taxon>
        <taxon>Nototheniidae</taxon>
        <taxon>Dissostichus</taxon>
    </lineage>
</organism>
<comment type="caution">
    <text evidence="2">The sequence shown here is derived from an EMBL/GenBank/DDBJ whole genome shotgun (WGS) entry which is preliminary data.</text>
</comment>
<feature type="region of interest" description="Disordered" evidence="1">
    <location>
        <begin position="84"/>
        <end position="103"/>
    </location>
</feature>
<accession>A0AAD9CL67</accession>
<keyword evidence="3" id="KW-1185">Reference proteome</keyword>
<protein>
    <submittedName>
        <fullName evidence="2">Mediator of RNA polymerase II transcription subunit 9</fullName>
    </submittedName>
</protein>
<evidence type="ECO:0000256" key="1">
    <source>
        <dbReference type="SAM" id="MobiDB-lite"/>
    </source>
</evidence>
<reference evidence="2" key="1">
    <citation type="submission" date="2023-04" db="EMBL/GenBank/DDBJ databases">
        <title>Chromosome-level genome of Chaenocephalus aceratus.</title>
        <authorList>
            <person name="Park H."/>
        </authorList>
    </citation>
    <scope>NUCLEOTIDE SEQUENCE</scope>
    <source>
        <strain evidence="2">DE</strain>
        <tissue evidence="2">Muscle</tissue>
    </source>
</reference>
<feature type="non-terminal residue" evidence="2">
    <location>
        <position position="267"/>
    </location>
</feature>